<protein>
    <submittedName>
        <fullName evidence="1">Uncharacterized protein</fullName>
    </submittedName>
</protein>
<organism evidence="1 2">
    <name type="scientific">Littorina saxatilis</name>
    <dbReference type="NCBI Taxonomy" id="31220"/>
    <lineage>
        <taxon>Eukaryota</taxon>
        <taxon>Metazoa</taxon>
        <taxon>Spiralia</taxon>
        <taxon>Lophotrochozoa</taxon>
        <taxon>Mollusca</taxon>
        <taxon>Gastropoda</taxon>
        <taxon>Caenogastropoda</taxon>
        <taxon>Littorinimorpha</taxon>
        <taxon>Littorinoidea</taxon>
        <taxon>Littorinidae</taxon>
        <taxon>Littorina</taxon>
    </lineage>
</organism>
<evidence type="ECO:0000313" key="2">
    <source>
        <dbReference type="Proteomes" id="UP001374579"/>
    </source>
</evidence>
<dbReference type="Proteomes" id="UP001374579">
    <property type="component" value="Unassembled WGS sequence"/>
</dbReference>
<gene>
    <name evidence="1" type="ORF">V1264_022391</name>
</gene>
<reference evidence="1 2" key="1">
    <citation type="submission" date="2024-02" db="EMBL/GenBank/DDBJ databases">
        <title>Chromosome-scale genome assembly of the rough periwinkle Littorina saxatilis.</title>
        <authorList>
            <person name="De Jode A."/>
            <person name="Faria R."/>
            <person name="Formenti G."/>
            <person name="Sims Y."/>
            <person name="Smith T.P."/>
            <person name="Tracey A."/>
            <person name="Wood J.M.D."/>
            <person name="Zagrodzka Z.B."/>
            <person name="Johannesson K."/>
            <person name="Butlin R.K."/>
            <person name="Leder E.H."/>
        </authorList>
    </citation>
    <scope>NUCLEOTIDE SEQUENCE [LARGE SCALE GENOMIC DNA]</scope>
    <source>
        <strain evidence="1">Snail1</strain>
        <tissue evidence="1">Muscle</tissue>
    </source>
</reference>
<dbReference type="AlphaFoldDB" id="A0AAN9FXN3"/>
<comment type="caution">
    <text evidence="1">The sequence shown here is derived from an EMBL/GenBank/DDBJ whole genome shotgun (WGS) entry which is preliminary data.</text>
</comment>
<name>A0AAN9FXN3_9CAEN</name>
<sequence>MQMHRELCSSVHVFKIQWNPPFKTSNNLRNSGLKKEGVLKWVKFTQVMKMQGLKKKITGTVGLVVRRPPRDREVVGSNPGDQEVVGSNPGRVIPKTLKLAI</sequence>
<dbReference type="EMBL" id="JBAMIC010004070">
    <property type="protein sequence ID" value="KAK7088474.1"/>
    <property type="molecule type" value="Genomic_DNA"/>
</dbReference>
<evidence type="ECO:0000313" key="1">
    <source>
        <dbReference type="EMBL" id="KAK7088474.1"/>
    </source>
</evidence>
<proteinExistence type="predicted"/>
<accession>A0AAN9FXN3</accession>
<keyword evidence="2" id="KW-1185">Reference proteome</keyword>